<feature type="domain" description="YycE-like C-terminal" evidence="2">
    <location>
        <begin position="67"/>
        <end position="118"/>
    </location>
</feature>
<dbReference type="InterPro" id="IPR058997">
    <property type="entry name" value="YycE-like_C"/>
</dbReference>
<reference evidence="3 4" key="1">
    <citation type="submission" date="2018-05" db="EMBL/GenBank/DDBJ databases">
        <title>Flavobacterium sp. MEBiC07310.</title>
        <authorList>
            <person name="Baek K."/>
        </authorList>
    </citation>
    <scope>NUCLEOTIDE SEQUENCE [LARGE SCALE GENOMIC DNA]</scope>
    <source>
        <strain evidence="3 4">MEBiC07310</strain>
    </source>
</reference>
<dbReference type="CDD" id="cd06587">
    <property type="entry name" value="VOC"/>
    <property type="match status" value="1"/>
</dbReference>
<evidence type="ECO:0000259" key="1">
    <source>
        <dbReference type="Pfam" id="PF22658"/>
    </source>
</evidence>
<sequence>MILRVARHTDDLEGLIHFYTKILELEIIGDFRNHNHYDGVFLGKKDQNWHLEFTTSKDKTTHHSDEDDLMVFYPTDESTYQSILKNIENQQIKKEKAKNPYWNENGILIRDPDGFGIIVSPLKINKG</sequence>
<dbReference type="RefSeq" id="WP_109570231.1">
    <property type="nucleotide sequence ID" value="NZ_CP029463.1"/>
</dbReference>
<dbReference type="AlphaFoldDB" id="A0A2U8QXL4"/>
<dbReference type="InterPro" id="IPR058998">
    <property type="entry name" value="YycE-like_N"/>
</dbReference>
<keyword evidence="4" id="KW-1185">Reference proteome</keyword>
<evidence type="ECO:0000313" key="4">
    <source>
        <dbReference type="Proteomes" id="UP000245429"/>
    </source>
</evidence>
<dbReference type="EMBL" id="CP029463">
    <property type="protein sequence ID" value="AWM14893.1"/>
    <property type="molecule type" value="Genomic_DNA"/>
</dbReference>
<evidence type="ECO:0000259" key="2">
    <source>
        <dbReference type="Pfam" id="PF22659"/>
    </source>
</evidence>
<dbReference type="SUPFAM" id="SSF54593">
    <property type="entry name" value="Glyoxalase/Bleomycin resistance protein/Dihydroxybiphenyl dioxygenase"/>
    <property type="match status" value="1"/>
</dbReference>
<organism evidence="3 4">
    <name type="scientific">Flavobacterium sediminis</name>
    <dbReference type="NCBI Taxonomy" id="2201181"/>
    <lineage>
        <taxon>Bacteria</taxon>
        <taxon>Pseudomonadati</taxon>
        <taxon>Bacteroidota</taxon>
        <taxon>Flavobacteriia</taxon>
        <taxon>Flavobacteriales</taxon>
        <taxon>Flavobacteriaceae</taxon>
        <taxon>Flavobacterium</taxon>
    </lineage>
</organism>
<dbReference type="Gene3D" id="3.10.180.10">
    <property type="entry name" value="2,3-Dihydroxybiphenyl 1,2-Dioxygenase, domain 1"/>
    <property type="match status" value="1"/>
</dbReference>
<feature type="domain" description="YycE-like N-terminal" evidence="1">
    <location>
        <begin position="3"/>
        <end position="54"/>
    </location>
</feature>
<accession>A0A2U8QXL4</accession>
<protein>
    <submittedName>
        <fullName evidence="3">Prolyl endopeptidase</fullName>
    </submittedName>
</protein>
<dbReference type="Pfam" id="PF22659">
    <property type="entry name" value="YycE-like_C"/>
    <property type="match status" value="1"/>
</dbReference>
<dbReference type="Proteomes" id="UP000245429">
    <property type="component" value="Chromosome"/>
</dbReference>
<dbReference type="KEGG" id="fse:DI487_14205"/>
<dbReference type="OrthoDB" id="8018325at2"/>
<dbReference type="InterPro" id="IPR029068">
    <property type="entry name" value="Glyas_Bleomycin-R_OHBP_Dase"/>
</dbReference>
<proteinExistence type="predicted"/>
<dbReference type="Pfam" id="PF22658">
    <property type="entry name" value="YycE-like_N"/>
    <property type="match status" value="1"/>
</dbReference>
<name>A0A2U8QXL4_9FLAO</name>
<gene>
    <name evidence="3" type="ORF">DI487_14205</name>
</gene>
<evidence type="ECO:0000313" key="3">
    <source>
        <dbReference type="EMBL" id="AWM14893.1"/>
    </source>
</evidence>